<protein>
    <submittedName>
        <fullName evidence="2">Helix-turn-helix domain-containing protein</fullName>
    </submittedName>
</protein>
<comment type="caution">
    <text evidence="2">The sequence shown here is derived from an EMBL/GenBank/DDBJ whole genome shotgun (WGS) entry which is preliminary data.</text>
</comment>
<dbReference type="InterPro" id="IPR010982">
    <property type="entry name" value="Lambda_DNA-bd_dom_sf"/>
</dbReference>
<dbReference type="RefSeq" id="WP_160794691.1">
    <property type="nucleotide sequence ID" value="NZ_WSSB01000002.1"/>
</dbReference>
<organism evidence="2 3">
    <name type="scientific">Craterilacuibacter sinensis</name>
    <dbReference type="NCBI Taxonomy" id="2686017"/>
    <lineage>
        <taxon>Bacteria</taxon>
        <taxon>Pseudomonadati</taxon>
        <taxon>Pseudomonadota</taxon>
        <taxon>Betaproteobacteria</taxon>
        <taxon>Neisseriales</taxon>
        <taxon>Neisseriaceae</taxon>
        <taxon>Craterilacuibacter</taxon>
    </lineage>
</organism>
<name>A0A845BGN2_9NEIS</name>
<dbReference type="SMART" id="SM00530">
    <property type="entry name" value="HTH_XRE"/>
    <property type="match status" value="1"/>
</dbReference>
<dbReference type="AlphaFoldDB" id="A0A845BGN2"/>
<keyword evidence="3" id="KW-1185">Reference proteome</keyword>
<feature type="domain" description="HTH cro/C1-type" evidence="1">
    <location>
        <begin position="16"/>
        <end position="45"/>
    </location>
</feature>
<sequence>MTVLPVLESPDFPSALKNLRKELQLSRTALADKVGLSTAAIQRYEATDNSHIKPSPQAYERLVRVLAELQVKSTVQPAVRMRPAPAMMDPLPQTELATPVLPAILLTDATLEQLIARAKILGAKKVTIEF</sequence>
<dbReference type="Pfam" id="PF13560">
    <property type="entry name" value="HTH_31"/>
    <property type="match status" value="1"/>
</dbReference>
<dbReference type="SUPFAM" id="SSF47413">
    <property type="entry name" value="lambda repressor-like DNA-binding domains"/>
    <property type="match status" value="1"/>
</dbReference>
<dbReference type="EMBL" id="WSSB01000002">
    <property type="protein sequence ID" value="MXR35897.1"/>
    <property type="molecule type" value="Genomic_DNA"/>
</dbReference>
<dbReference type="PROSITE" id="PS50943">
    <property type="entry name" value="HTH_CROC1"/>
    <property type="match status" value="1"/>
</dbReference>
<reference evidence="2 3" key="1">
    <citation type="submission" date="2019-12" db="EMBL/GenBank/DDBJ databases">
        <title>Neisseriaceae gen. nov. sp. Genome sequencing and assembly.</title>
        <authorList>
            <person name="Liu Z."/>
            <person name="Li A."/>
        </authorList>
    </citation>
    <scope>NUCLEOTIDE SEQUENCE [LARGE SCALE GENOMIC DNA]</scope>
    <source>
        <strain evidence="2 3">B2N2-7</strain>
    </source>
</reference>
<accession>A0A845BGN2</accession>
<evidence type="ECO:0000313" key="3">
    <source>
        <dbReference type="Proteomes" id="UP000467214"/>
    </source>
</evidence>
<dbReference type="GO" id="GO:0003677">
    <property type="term" value="F:DNA binding"/>
    <property type="evidence" value="ECO:0007669"/>
    <property type="project" value="InterPro"/>
</dbReference>
<dbReference type="InterPro" id="IPR001387">
    <property type="entry name" value="Cro/C1-type_HTH"/>
</dbReference>
<dbReference type="CDD" id="cd00093">
    <property type="entry name" value="HTH_XRE"/>
    <property type="match status" value="1"/>
</dbReference>
<proteinExistence type="predicted"/>
<dbReference type="Proteomes" id="UP000467214">
    <property type="component" value="Unassembled WGS sequence"/>
</dbReference>
<dbReference type="Gene3D" id="1.10.260.40">
    <property type="entry name" value="lambda repressor-like DNA-binding domains"/>
    <property type="match status" value="1"/>
</dbReference>
<evidence type="ECO:0000313" key="2">
    <source>
        <dbReference type="EMBL" id="MXR35897.1"/>
    </source>
</evidence>
<evidence type="ECO:0000259" key="1">
    <source>
        <dbReference type="PROSITE" id="PS50943"/>
    </source>
</evidence>
<gene>
    <name evidence="2" type="ORF">GQF02_02770</name>
</gene>